<gene>
    <name evidence="2" type="ORF">Tci_892881</name>
</gene>
<accession>A0A699UD44</accession>
<dbReference type="EMBL" id="BKCJ011325800">
    <property type="protein sequence ID" value="GFD20912.1"/>
    <property type="molecule type" value="Genomic_DNA"/>
</dbReference>
<evidence type="ECO:0000256" key="1">
    <source>
        <dbReference type="SAM" id="MobiDB-lite"/>
    </source>
</evidence>
<feature type="compositionally biased region" description="Acidic residues" evidence="1">
    <location>
        <begin position="9"/>
        <end position="40"/>
    </location>
</feature>
<feature type="region of interest" description="Disordered" evidence="1">
    <location>
        <begin position="1"/>
        <end position="41"/>
    </location>
</feature>
<proteinExistence type="predicted"/>
<organism evidence="2">
    <name type="scientific">Tanacetum cinerariifolium</name>
    <name type="common">Dalmatian daisy</name>
    <name type="synonym">Chrysanthemum cinerariifolium</name>
    <dbReference type="NCBI Taxonomy" id="118510"/>
    <lineage>
        <taxon>Eukaryota</taxon>
        <taxon>Viridiplantae</taxon>
        <taxon>Streptophyta</taxon>
        <taxon>Embryophyta</taxon>
        <taxon>Tracheophyta</taxon>
        <taxon>Spermatophyta</taxon>
        <taxon>Magnoliopsida</taxon>
        <taxon>eudicotyledons</taxon>
        <taxon>Gunneridae</taxon>
        <taxon>Pentapetalae</taxon>
        <taxon>asterids</taxon>
        <taxon>campanulids</taxon>
        <taxon>Asterales</taxon>
        <taxon>Asteraceae</taxon>
        <taxon>Asteroideae</taxon>
        <taxon>Anthemideae</taxon>
        <taxon>Anthemidinae</taxon>
        <taxon>Tanacetum</taxon>
    </lineage>
</organism>
<evidence type="ECO:0000313" key="2">
    <source>
        <dbReference type="EMBL" id="GFD20912.1"/>
    </source>
</evidence>
<reference evidence="2" key="1">
    <citation type="journal article" date="2019" name="Sci. Rep.">
        <title>Draft genome of Tanacetum cinerariifolium, the natural source of mosquito coil.</title>
        <authorList>
            <person name="Yamashiro T."/>
            <person name="Shiraishi A."/>
            <person name="Satake H."/>
            <person name="Nakayama K."/>
        </authorList>
    </citation>
    <scope>NUCLEOTIDE SEQUENCE</scope>
</reference>
<protein>
    <submittedName>
        <fullName evidence="2">Uncharacterized protein</fullName>
    </submittedName>
</protein>
<feature type="non-terminal residue" evidence="2">
    <location>
        <position position="1"/>
    </location>
</feature>
<comment type="caution">
    <text evidence="2">The sequence shown here is derived from an EMBL/GenBank/DDBJ whole genome shotgun (WGS) entry which is preliminary data.</text>
</comment>
<sequence length="62" mass="7147">QTPSHVETTDDEDNDEENQDVNVEGDELDEEEMNEEDEGDELYKDVNINLEGRDIDMRCSAN</sequence>
<dbReference type="AlphaFoldDB" id="A0A699UD44"/>
<name>A0A699UD44_TANCI</name>